<dbReference type="EMBL" id="QJKJ01014242">
    <property type="protein sequence ID" value="RDX64744.1"/>
    <property type="molecule type" value="Genomic_DNA"/>
</dbReference>
<name>A0A371EFL0_MUCPR</name>
<feature type="domain" description="F-box" evidence="1">
    <location>
        <begin position="28"/>
        <end position="60"/>
    </location>
</feature>
<keyword evidence="3" id="KW-1185">Reference proteome</keyword>
<protein>
    <recommendedName>
        <fullName evidence="1">F-box domain-containing protein</fullName>
    </recommendedName>
</protein>
<reference evidence="2" key="1">
    <citation type="submission" date="2018-05" db="EMBL/GenBank/DDBJ databases">
        <title>Draft genome of Mucuna pruriens seed.</title>
        <authorList>
            <person name="Nnadi N.E."/>
            <person name="Vos R."/>
            <person name="Hasami M.H."/>
            <person name="Devisetty U.K."/>
            <person name="Aguiy J.C."/>
        </authorList>
    </citation>
    <scope>NUCLEOTIDE SEQUENCE [LARGE SCALE GENOMIC DNA]</scope>
    <source>
        <strain evidence="2">JCA_2017</strain>
    </source>
</reference>
<proteinExistence type="predicted"/>
<accession>A0A371EFL0</accession>
<evidence type="ECO:0000313" key="2">
    <source>
        <dbReference type="EMBL" id="RDX64744.1"/>
    </source>
</evidence>
<evidence type="ECO:0000313" key="3">
    <source>
        <dbReference type="Proteomes" id="UP000257109"/>
    </source>
</evidence>
<dbReference type="Proteomes" id="UP000257109">
    <property type="component" value="Unassembled WGS sequence"/>
</dbReference>
<feature type="non-terminal residue" evidence="2">
    <location>
        <position position="1"/>
    </location>
</feature>
<dbReference type="STRING" id="157652.A0A371EFL0"/>
<dbReference type="Gene3D" id="1.20.1280.50">
    <property type="match status" value="1"/>
</dbReference>
<comment type="caution">
    <text evidence="2">The sequence shown here is derived from an EMBL/GenBank/DDBJ whole genome shotgun (WGS) entry which is preliminary data.</text>
</comment>
<evidence type="ECO:0000259" key="1">
    <source>
        <dbReference type="Pfam" id="PF12937"/>
    </source>
</evidence>
<dbReference type="InterPro" id="IPR001810">
    <property type="entry name" value="F-box_dom"/>
</dbReference>
<organism evidence="2 3">
    <name type="scientific">Mucuna pruriens</name>
    <name type="common">Velvet bean</name>
    <name type="synonym">Dolichos pruriens</name>
    <dbReference type="NCBI Taxonomy" id="157652"/>
    <lineage>
        <taxon>Eukaryota</taxon>
        <taxon>Viridiplantae</taxon>
        <taxon>Streptophyta</taxon>
        <taxon>Embryophyta</taxon>
        <taxon>Tracheophyta</taxon>
        <taxon>Spermatophyta</taxon>
        <taxon>Magnoliopsida</taxon>
        <taxon>eudicotyledons</taxon>
        <taxon>Gunneridae</taxon>
        <taxon>Pentapetalae</taxon>
        <taxon>rosids</taxon>
        <taxon>fabids</taxon>
        <taxon>Fabales</taxon>
        <taxon>Fabaceae</taxon>
        <taxon>Papilionoideae</taxon>
        <taxon>50 kb inversion clade</taxon>
        <taxon>NPAAA clade</taxon>
        <taxon>indigoferoid/millettioid clade</taxon>
        <taxon>Phaseoleae</taxon>
        <taxon>Mucuna</taxon>
    </lineage>
</organism>
<sequence length="127" mass="14621">MSGSFRSPATPATTITDLNEDSVAHCAGYLSLRDVCNLAMTSSALKRLAYSDSIWQRFFREHWHQQPASHSCANGARELYLARHAALRQFKFVDPFVLEFHEQAKPFNRLLLHKNHLFFSQRINSLK</sequence>
<dbReference type="Pfam" id="PF12937">
    <property type="entry name" value="F-box-like"/>
    <property type="match status" value="1"/>
</dbReference>
<gene>
    <name evidence="2" type="ORF">CR513_56664</name>
</gene>
<dbReference type="OrthoDB" id="1730795at2759"/>
<dbReference type="SUPFAM" id="SSF81383">
    <property type="entry name" value="F-box domain"/>
    <property type="match status" value="1"/>
</dbReference>
<dbReference type="InterPro" id="IPR036047">
    <property type="entry name" value="F-box-like_dom_sf"/>
</dbReference>
<dbReference type="AlphaFoldDB" id="A0A371EFL0"/>